<dbReference type="AlphaFoldDB" id="A0AAD9UER4"/>
<organism evidence="2 3">
    <name type="scientific">Ridgeia piscesae</name>
    <name type="common">Tubeworm</name>
    <dbReference type="NCBI Taxonomy" id="27915"/>
    <lineage>
        <taxon>Eukaryota</taxon>
        <taxon>Metazoa</taxon>
        <taxon>Spiralia</taxon>
        <taxon>Lophotrochozoa</taxon>
        <taxon>Annelida</taxon>
        <taxon>Polychaeta</taxon>
        <taxon>Sedentaria</taxon>
        <taxon>Canalipalpata</taxon>
        <taxon>Sabellida</taxon>
        <taxon>Siboglinidae</taxon>
        <taxon>Ridgeia</taxon>
    </lineage>
</organism>
<feature type="compositionally biased region" description="Polar residues" evidence="1">
    <location>
        <begin position="170"/>
        <end position="198"/>
    </location>
</feature>
<proteinExistence type="predicted"/>
<comment type="caution">
    <text evidence="2">The sequence shown here is derived from an EMBL/GenBank/DDBJ whole genome shotgun (WGS) entry which is preliminary data.</text>
</comment>
<feature type="region of interest" description="Disordered" evidence="1">
    <location>
        <begin position="127"/>
        <end position="205"/>
    </location>
</feature>
<gene>
    <name evidence="2" type="ORF">NP493_194g08006</name>
</gene>
<evidence type="ECO:0000313" key="2">
    <source>
        <dbReference type="EMBL" id="KAK2186649.1"/>
    </source>
</evidence>
<feature type="compositionally biased region" description="Low complexity" evidence="1">
    <location>
        <begin position="127"/>
        <end position="139"/>
    </location>
</feature>
<protein>
    <submittedName>
        <fullName evidence="2">Uncharacterized protein</fullName>
    </submittedName>
</protein>
<feature type="compositionally biased region" description="Basic and acidic residues" evidence="1">
    <location>
        <begin position="268"/>
        <end position="293"/>
    </location>
</feature>
<evidence type="ECO:0000256" key="1">
    <source>
        <dbReference type="SAM" id="MobiDB-lite"/>
    </source>
</evidence>
<keyword evidence="3" id="KW-1185">Reference proteome</keyword>
<name>A0AAD9UER4_RIDPI</name>
<feature type="region of interest" description="Disordered" evidence="1">
    <location>
        <begin position="268"/>
        <end position="298"/>
    </location>
</feature>
<accession>A0AAD9UER4</accession>
<reference evidence="2" key="1">
    <citation type="journal article" date="2023" name="Mol. Biol. Evol.">
        <title>Third-Generation Sequencing Reveals the Adaptive Role of the Epigenome in Three Deep-Sea Polychaetes.</title>
        <authorList>
            <person name="Perez M."/>
            <person name="Aroh O."/>
            <person name="Sun Y."/>
            <person name="Lan Y."/>
            <person name="Juniper S.K."/>
            <person name="Young C.R."/>
            <person name="Angers B."/>
            <person name="Qian P.Y."/>
        </authorList>
    </citation>
    <scope>NUCLEOTIDE SEQUENCE</scope>
    <source>
        <strain evidence="2">R07B-5</strain>
    </source>
</reference>
<feature type="compositionally biased region" description="Polar residues" evidence="1">
    <location>
        <begin position="140"/>
        <end position="156"/>
    </location>
</feature>
<feature type="compositionally biased region" description="Basic and acidic residues" evidence="1">
    <location>
        <begin position="160"/>
        <end position="169"/>
    </location>
</feature>
<sequence length="317" mass="35026">MVEKTPRVASNIVNNLTQDLAPLISSLSQLGQDMFKIAVENSSSHVECRCTTDNGATATCTLATSHTSSSCGSIGSTNAVEPVVSTEPSPVTARSKSPPRRLYSQVTAACQEFAGTRPESTIAAELQAAAADEASTTPSQKVIHSSSQTISATHRATQMDPEHEPKSTEQRGSPTATVSSPRVSPPQQRKSTTTTPTFGQPMAPVKLSSMYESLRLADAIRERRYTREMDESGVRERRYSREMDDSGVRERRYSREMDDNGIREVRYSREVDDETIRERSYGRDEDEKDEGKRTKMKSGVSYKCVGSRDLRFRVRAV</sequence>
<feature type="compositionally biased region" description="Low complexity" evidence="1">
    <location>
        <begin position="80"/>
        <end position="93"/>
    </location>
</feature>
<dbReference type="EMBL" id="JAODUO010000194">
    <property type="protein sequence ID" value="KAK2186649.1"/>
    <property type="molecule type" value="Genomic_DNA"/>
</dbReference>
<feature type="region of interest" description="Disordered" evidence="1">
    <location>
        <begin position="80"/>
        <end position="100"/>
    </location>
</feature>
<dbReference type="Proteomes" id="UP001209878">
    <property type="component" value="Unassembled WGS sequence"/>
</dbReference>
<evidence type="ECO:0000313" key="3">
    <source>
        <dbReference type="Proteomes" id="UP001209878"/>
    </source>
</evidence>